<dbReference type="Proteomes" id="UP000255231">
    <property type="component" value="Unassembled WGS sequence"/>
</dbReference>
<evidence type="ECO:0008006" key="5">
    <source>
        <dbReference type="Google" id="ProtNLM"/>
    </source>
</evidence>
<keyword evidence="3" id="KW-1185">Reference proteome</keyword>
<dbReference type="KEGG" id="cil:EG358_01980"/>
<dbReference type="AlphaFoldDB" id="A0A381F6I6"/>
<evidence type="ECO:0000313" key="1">
    <source>
        <dbReference type="EMBL" id="SIQ76421.1"/>
    </source>
</evidence>
<reference evidence="2 4" key="2">
    <citation type="submission" date="2018-06" db="EMBL/GenBank/DDBJ databases">
        <authorList>
            <consortium name="Pathogen Informatics"/>
            <person name="Doyle S."/>
        </authorList>
    </citation>
    <scope>NUCLEOTIDE SEQUENCE [LARGE SCALE GENOMIC DNA]</scope>
    <source>
        <strain evidence="2 4">NCTC13560</strain>
    </source>
</reference>
<protein>
    <recommendedName>
        <fullName evidence="5">DUF4919 domain-containing protein</fullName>
    </recommendedName>
</protein>
<name>A0A381F6I6_9FLAO</name>
<dbReference type="InterPro" id="IPR032578">
    <property type="entry name" value="DUF4919"/>
</dbReference>
<evidence type="ECO:0000313" key="3">
    <source>
        <dbReference type="Proteomes" id="UP000185725"/>
    </source>
</evidence>
<accession>A0A381F6I6</accession>
<sequence length="211" mass="24331">MNCRILFFLLILPFFGFGQKTKLDLKNIEKNLSNPKSAYNYDRLIFKFRGLPKSIDSTEAQHLYYGRNFRKDLVSQAGDDFKELAEAFKSNNFIECIRLGKILYSKDPTNLDVILILLRSYDQTKDIGNFAHHISQLRLLTDAIKDSGDGKSEKTAFKVNSVGDEYIFLNVMNVGQDYTRASKTLKDGIVDVWEKGENKIYIKVLYLDLIF</sequence>
<reference evidence="1 3" key="1">
    <citation type="submission" date="2017-01" db="EMBL/GenBank/DDBJ databases">
        <authorList>
            <person name="Varghese N."/>
            <person name="Submissions S."/>
        </authorList>
    </citation>
    <scope>NUCLEOTIDE SEQUENCE [LARGE SCALE GENOMIC DNA]</scope>
    <source>
        <strain evidence="1 3">ATCC 27950</strain>
    </source>
</reference>
<dbReference type="Proteomes" id="UP000185725">
    <property type="component" value="Unassembled WGS sequence"/>
</dbReference>
<evidence type="ECO:0000313" key="2">
    <source>
        <dbReference type="EMBL" id="SUX42181.1"/>
    </source>
</evidence>
<organism evidence="2 4">
    <name type="scientific">Chryseobacterium indoltheticum</name>
    <dbReference type="NCBI Taxonomy" id="254"/>
    <lineage>
        <taxon>Bacteria</taxon>
        <taxon>Pseudomonadati</taxon>
        <taxon>Bacteroidota</taxon>
        <taxon>Flavobacteriia</taxon>
        <taxon>Flavobacteriales</taxon>
        <taxon>Weeksellaceae</taxon>
        <taxon>Chryseobacterium group</taxon>
        <taxon>Chryseobacterium</taxon>
    </lineage>
</organism>
<dbReference type="OrthoDB" id="1245262at2"/>
<dbReference type="RefSeq" id="WP_076561213.1">
    <property type="nucleotide sequence ID" value="NZ_CP033929.1"/>
</dbReference>
<gene>
    <name evidence="2" type="ORF">NCTC13560_00998</name>
    <name evidence="1" type="ORF">SAMN05421682_10863</name>
</gene>
<proteinExistence type="predicted"/>
<evidence type="ECO:0000313" key="4">
    <source>
        <dbReference type="Proteomes" id="UP000255231"/>
    </source>
</evidence>
<dbReference type="EMBL" id="UFVS01000001">
    <property type="protein sequence ID" value="SUX42181.1"/>
    <property type="molecule type" value="Genomic_DNA"/>
</dbReference>
<dbReference type="EMBL" id="FTMF01000008">
    <property type="protein sequence ID" value="SIQ76421.1"/>
    <property type="molecule type" value="Genomic_DNA"/>
</dbReference>
<dbReference type="GeneID" id="303672453"/>
<dbReference type="Pfam" id="PF16266">
    <property type="entry name" value="DUF4919"/>
    <property type="match status" value="1"/>
</dbReference>